<sequence>MPARSPCRPAMSDTGEKRRAAFTRGLDAEAAAAALFEAEGFTILARRVRTPRGEIDLIARRDGLLVFIEVKARTSLYSAAESILPRQRRRIAGAAEIFLARNPEFAGLDMRLDVVLVTPNAAPVHLPGAFEAE</sequence>
<evidence type="ECO:0000313" key="3">
    <source>
        <dbReference type="EMBL" id="TSJ64232.1"/>
    </source>
</evidence>
<dbReference type="InterPro" id="IPR011856">
    <property type="entry name" value="tRNA_endonuc-like_dom_sf"/>
</dbReference>
<reference evidence="3 4" key="1">
    <citation type="submission" date="2019-07" db="EMBL/GenBank/DDBJ databases">
        <authorList>
            <person name="Grouzdev D.S."/>
        </authorList>
    </citation>
    <scope>NUCLEOTIDE SEQUENCE [LARGE SCALE GENOMIC DNA]</scope>
    <source>
        <strain evidence="3 4">3C</strain>
    </source>
</reference>
<dbReference type="Gene3D" id="3.40.1350.10">
    <property type="match status" value="1"/>
</dbReference>
<organism evidence="3 4">
    <name type="scientific">Ancylobacter moscoviensis</name>
    <dbReference type="NCBI Taxonomy" id="2597768"/>
    <lineage>
        <taxon>Bacteria</taxon>
        <taxon>Pseudomonadati</taxon>
        <taxon>Pseudomonadota</taxon>
        <taxon>Alphaproteobacteria</taxon>
        <taxon>Hyphomicrobiales</taxon>
        <taxon>Xanthobacteraceae</taxon>
        <taxon>Ancylobacter</taxon>
    </lineage>
</organism>
<dbReference type="PANTHER" id="PTHR34039:SF1">
    <property type="entry name" value="UPF0102 PROTEIN YRAN"/>
    <property type="match status" value="1"/>
</dbReference>
<name>A0ABY3DUU9_9HYPH</name>
<dbReference type="Proteomes" id="UP000315321">
    <property type="component" value="Unassembled WGS sequence"/>
</dbReference>
<protein>
    <recommendedName>
        <fullName evidence="2">UPF0102 protein FO470_02790</fullName>
    </recommendedName>
</protein>
<dbReference type="InterPro" id="IPR011335">
    <property type="entry name" value="Restrct_endonuc-II-like"/>
</dbReference>
<comment type="caution">
    <text evidence="3">The sequence shown here is derived from an EMBL/GenBank/DDBJ whole genome shotgun (WGS) entry which is preliminary data.</text>
</comment>
<comment type="similarity">
    <text evidence="1 2">Belongs to the UPF0102 family.</text>
</comment>
<evidence type="ECO:0000256" key="2">
    <source>
        <dbReference type="HAMAP-Rule" id="MF_00048"/>
    </source>
</evidence>
<dbReference type="InterPro" id="IPR003509">
    <property type="entry name" value="UPF0102_YraN-like"/>
</dbReference>
<dbReference type="HAMAP" id="MF_00048">
    <property type="entry name" value="UPF0102"/>
    <property type="match status" value="1"/>
</dbReference>
<accession>A0ABY3DUU9</accession>
<dbReference type="PANTHER" id="PTHR34039">
    <property type="entry name" value="UPF0102 PROTEIN YRAN"/>
    <property type="match status" value="1"/>
</dbReference>
<dbReference type="EMBL" id="VMBP01000001">
    <property type="protein sequence ID" value="TSJ64232.1"/>
    <property type="molecule type" value="Genomic_DNA"/>
</dbReference>
<dbReference type="NCBIfam" id="NF009151">
    <property type="entry name" value="PRK12497.1-5"/>
    <property type="match status" value="1"/>
</dbReference>
<gene>
    <name evidence="3" type="ORF">FO470_02790</name>
</gene>
<dbReference type="Pfam" id="PF02021">
    <property type="entry name" value="UPF0102"/>
    <property type="match status" value="1"/>
</dbReference>
<dbReference type="SUPFAM" id="SSF52980">
    <property type="entry name" value="Restriction endonuclease-like"/>
    <property type="match status" value="1"/>
</dbReference>
<keyword evidence="4" id="KW-1185">Reference proteome</keyword>
<proteinExistence type="inferred from homology"/>
<evidence type="ECO:0000313" key="4">
    <source>
        <dbReference type="Proteomes" id="UP000315321"/>
    </source>
</evidence>
<evidence type="ECO:0000256" key="1">
    <source>
        <dbReference type="ARBA" id="ARBA00006738"/>
    </source>
</evidence>